<comment type="caution">
    <text evidence="3">The sequence shown here is derived from an EMBL/GenBank/DDBJ whole genome shotgun (WGS) entry which is preliminary data.</text>
</comment>
<dbReference type="GO" id="GO:0004175">
    <property type="term" value="F:endopeptidase activity"/>
    <property type="evidence" value="ECO:0007669"/>
    <property type="project" value="UniProtKB-ARBA"/>
</dbReference>
<dbReference type="InterPro" id="IPR003675">
    <property type="entry name" value="Rce1/LyrA-like_dom"/>
</dbReference>
<feature type="transmembrane region" description="Helical" evidence="1">
    <location>
        <begin position="107"/>
        <end position="128"/>
    </location>
</feature>
<keyword evidence="1" id="KW-0472">Membrane</keyword>
<dbReference type="Pfam" id="PF02517">
    <property type="entry name" value="Rce1-like"/>
    <property type="match status" value="1"/>
</dbReference>
<feature type="transmembrane region" description="Helical" evidence="1">
    <location>
        <begin position="64"/>
        <end position="87"/>
    </location>
</feature>
<sequence length="275" mass="30477">MLVWLLLAISVGCILTKTTSWRIPLILTLIAAVAFNTLTIIGAIIVISGIAIASFTARQHTKSLIYIGHAAVILWAVGLIIHIYPGINNLLVLDKVISGPLSRPFTLYFNIDKPMLIFALLILVPNILSNNEYNWRDISLSLTQKIIIGGGLITLPLLAWALQLVKPELTLPSWWWIFAINNLIFTCVAEEVLFRGYIQGFLCKKLSAPIAIIIASILFGLVHFAGGPLFIIIATLAGVLYGLSYYWTRKITVAIVVHFAFNLLHLVFFTYPLPL</sequence>
<keyword evidence="1" id="KW-0812">Transmembrane</keyword>
<name>A0A2T3KKC9_9GAMM</name>
<dbReference type="GO" id="GO:0006508">
    <property type="term" value="P:proteolysis"/>
    <property type="evidence" value="ECO:0007669"/>
    <property type="project" value="UniProtKB-KW"/>
</dbReference>
<dbReference type="AlphaFoldDB" id="A0A2T3KKC9"/>
<dbReference type="GO" id="GO:0080120">
    <property type="term" value="P:CAAX-box protein maturation"/>
    <property type="evidence" value="ECO:0007669"/>
    <property type="project" value="UniProtKB-ARBA"/>
</dbReference>
<organism evidence="3 4">
    <name type="scientific">Photobacterium kishitanii</name>
    <dbReference type="NCBI Taxonomy" id="318456"/>
    <lineage>
        <taxon>Bacteria</taxon>
        <taxon>Pseudomonadati</taxon>
        <taxon>Pseudomonadota</taxon>
        <taxon>Gammaproteobacteria</taxon>
        <taxon>Vibrionales</taxon>
        <taxon>Vibrionaceae</taxon>
        <taxon>Photobacterium</taxon>
    </lineage>
</organism>
<feature type="transmembrane region" description="Helical" evidence="1">
    <location>
        <begin position="206"/>
        <end position="224"/>
    </location>
</feature>
<evidence type="ECO:0000313" key="4">
    <source>
        <dbReference type="Proteomes" id="UP000241426"/>
    </source>
</evidence>
<feature type="transmembrane region" description="Helical" evidence="1">
    <location>
        <begin position="174"/>
        <end position="194"/>
    </location>
</feature>
<feature type="domain" description="CAAX prenyl protease 2/Lysostaphin resistance protein A-like" evidence="2">
    <location>
        <begin position="173"/>
        <end position="264"/>
    </location>
</feature>
<keyword evidence="1" id="KW-1133">Transmembrane helix</keyword>
<dbReference type="GO" id="GO:0008237">
    <property type="term" value="F:metallopeptidase activity"/>
    <property type="evidence" value="ECO:0007669"/>
    <property type="project" value="UniProtKB-KW"/>
</dbReference>
<dbReference type="EMBL" id="PYNF01000004">
    <property type="protein sequence ID" value="PSV00034.1"/>
    <property type="molecule type" value="Genomic_DNA"/>
</dbReference>
<evidence type="ECO:0000256" key="1">
    <source>
        <dbReference type="SAM" id="Phobius"/>
    </source>
</evidence>
<keyword evidence="3" id="KW-0645">Protease</keyword>
<reference evidence="3 4" key="1">
    <citation type="submission" date="2018-01" db="EMBL/GenBank/DDBJ databases">
        <title>Whole genome sequencing of Histamine producing bacteria.</title>
        <authorList>
            <person name="Butler K."/>
        </authorList>
    </citation>
    <scope>NUCLEOTIDE SEQUENCE [LARGE SCALE GENOMIC DNA]</scope>
    <source>
        <strain evidence="3 4">FS-7.2</strain>
    </source>
</reference>
<dbReference type="InterPro" id="IPR052710">
    <property type="entry name" value="CAAX_protease"/>
</dbReference>
<feature type="transmembrane region" description="Helical" evidence="1">
    <location>
        <begin position="140"/>
        <end position="162"/>
    </location>
</feature>
<accession>A0A2T3KKC9</accession>
<dbReference type="PANTHER" id="PTHR36435">
    <property type="entry name" value="SLR1288 PROTEIN"/>
    <property type="match status" value="1"/>
</dbReference>
<dbReference type="PANTHER" id="PTHR36435:SF1">
    <property type="entry name" value="CAAX AMINO TERMINAL PROTEASE FAMILY PROTEIN"/>
    <property type="match status" value="1"/>
</dbReference>
<keyword evidence="3" id="KW-0378">Hydrolase</keyword>
<evidence type="ECO:0000313" key="3">
    <source>
        <dbReference type="EMBL" id="PSV00034.1"/>
    </source>
</evidence>
<dbReference type="Proteomes" id="UP000241426">
    <property type="component" value="Unassembled WGS sequence"/>
</dbReference>
<feature type="transmembrane region" description="Helical" evidence="1">
    <location>
        <begin position="255"/>
        <end position="273"/>
    </location>
</feature>
<feature type="transmembrane region" description="Helical" evidence="1">
    <location>
        <begin position="230"/>
        <end position="248"/>
    </location>
</feature>
<feature type="transmembrane region" description="Helical" evidence="1">
    <location>
        <begin position="26"/>
        <end position="52"/>
    </location>
</feature>
<gene>
    <name evidence="3" type="ORF">C9J27_07270</name>
</gene>
<evidence type="ECO:0000259" key="2">
    <source>
        <dbReference type="Pfam" id="PF02517"/>
    </source>
</evidence>
<proteinExistence type="predicted"/>
<keyword evidence="3" id="KW-0482">Metalloprotease</keyword>
<protein>
    <submittedName>
        <fullName evidence="3">CPBP family intramembrane metalloprotease</fullName>
    </submittedName>
</protein>